<dbReference type="AlphaFoldDB" id="A0A4R2NWH3"/>
<feature type="compositionally biased region" description="Basic and acidic residues" evidence="1">
    <location>
        <begin position="299"/>
        <end position="310"/>
    </location>
</feature>
<accession>A0A4R2NWH3</accession>
<protein>
    <recommendedName>
        <fullName evidence="4">Chemotaxis protein CheA</fullName>
    </recommendedName>
</protein>
<comment type="caution">
    <text evidence="2">The sequence shown here is derived from an EMBL/GenBank/DDBJ whole genome shotgun (WGS) entry which is preliminary data.</text>
</comment>
<feature type="compositionally biased region" description="Low complexity" evidence="1">
    <location>
        <begin position="181"/>
        <end position="190"/>
    </location>
</feature>
<feature type="region of interest" description="Disordered" evidence="1">
    <location>
        <begin position="139"/>
        <end position="322"/>
    </location>
</feature>
<dbReference type="PROSITE" id="PS51257">
    <property type="entry name" value="PROKAR_LIPOPROTEIN"/>
    <property type="match status" value="1"/>
</dbReference>
<feature type="region of interest" description="Disordered" evidence="1">
    <location>
        <begin position="544"/>
        <end position="585"/>
    </location>
</feature>
<evidence type="ECO:0000313" key="3">
    <source>
        <dbReference type="Proteomes" id="UP000295733"/>
    </source>
</evidence>
<feature type="compositionally biased region" description="Acidic residues" evidence="1">
    <location>
        <begin position="271"/>
        <end position="283"/>
    </location>
</feature>
<feature type="compositionally biased region" description="Acidic residues" evidence="1">
    <location>
        <begin position="383"/>
        <end position="398"/>
    </location>
</feature>
<name>A0A4R2NWH3_RHOAD</name>
<feature type="compositionally biased region" description="Acidic residues" evidence="1">
    <location>
        <begin position="356"/>
        <end position="369"/>
    </location>
</feature>
<evidence type="ECO:0000256" key="1">
    <source>
        <dbReference type="SAM" id="MobiDB-lite"/>
    </source>
</evidence>
<feature type="compositionally biased region" description="Basic and acidic residues" evidence="1">
    <location>
        <begin position="566"/>
        <end position="583"/>
    </location>
</feature>
<sequence>MVGTSKILTVSYGTFSCTLEGFEDSFGTMKAIAEYFRDLAADDRYFGAEPPTPDAEMLQRIAEREIRKRVDAHVGAEGIVLRPAELDVPQDRPEPEQRQAEPARSNTAPAPRAESVAAKLARIRAVVETARDTAPAAWAPGAIGQTVQQSAAEPDDADIIDADSAEGPAQDDAAHSDDADAAPALDEAPAVSADEPMAEEVAPETADTPEVPVSETPDTPPAQADMPETAPETGEDAEIEEAAHPEDTAEDEPEAPQEETPTETAEAAQAEAEDTPEPVEEPEAPQQADQDTPTGQQEQDDRPNTEEAERGALILEEANETADAIRARVLRIKRDDLVQPDAAEAQPEALDAQPEAQEEQPETPDEQPEPQDAHPAPAATEEPAAEDEPAADSTLPEDEAARLPDDLEAELQAELAAATQEVPKRPTEAAHSTGAVRPPKTPEEREAQENVLRRLVDETNTKLEGPEQKRRLAAISHLKAAVAATVADRQIAPDSNDAGTEAERQTHPYREVLAKVVRGGASGARTPRPGKSDRLAPLMLVSEQRVDTPAHAPGDEPRAVRPRRVMRGDAERQDTGQRDEPAKADNNIFVESASADSFASFAEARGAYDADTVVAAACAYLTEVEDEGDFSRPQVMRLAMDHLGDAATREELLLSIGKMLRSGALQKIARGRFRLAEDGGDDSAERRQA</sequence>
<dbReference type="EMBL" id="SLXL01000002">
    <property type="protein sequence ID" value="TCP26347.1"/>
    <property type="molecule type" value="Genomic_DNA"/>
</dbReference>
<feature type="compositionally biased region" description="Low complexity" evidence="1">
    <location>
        <begin position="339"/>
        <end position="355"/>
    </location>
</feature>
<feature type="compositionally biased region" description="Basic and acidic residues" evidence="1">
    <location>
        <begin position="440"/>
        <end position="468"/>
    </location>
</feature>
<feature type="compositionally biased region" description="Low complexity" evidence="1">
    <location>
        <begin position="373"/>
        <end position="382"/>
    </location>
</feature>
<feature type="compositionally biased region" description="Acidic residues" evidence="1">
    <location>
        <begin position="153"/>
        <end position="164"/>
    </location>
</feature>
<feature type="compositionally biased region" description="Acidic residues" evidence="1">
    <location>
        <begin position="248"/>
        <end position="261"/>
    </location>
</feature>
<evidence type="ECO:0008006" key="4">
    <source>
        <dbReference type="Google" id="ProtNLM"/>
    </source>
</evidence>
<dbReference type="RefSeq" id="WP_132600231.1">
    <property type="nucleotide sequence ID" value="NZ_NRRP01000008.1"/>
</dbReference>
<organism evidence="2 3">
    <name type="scientific">Rhodovulum adriaticum</name>
    <name type="common">Rhodopseudomonas adriatica</name>
    <dbReference type="NCBI Taxonomy" id="35804"/>
    <lineage>
        <taxon>Bacteria</taxon>
        <taxon>Pseudomonadati</taxon>
        <taxon>Pseudomonadota</taxon>
        <taxon>Alphaproteobacteria</taxon>
        <taxon>Rhodobacterales</taxon>
        <taxon>Paracoccaceae</taxon>
        <taxon>Rhodovulum</taxon>
    </lineage>
</organism>
<feature type="region of interest" description="Disordered" evidence="1">
    <location>
        <begin position="338"/>
        <end position="468"/>
    </location>
</feature>
<feature type="region of interest" description="Disordered" evidence="1">
    <location>
        <begin position="83"/>
        <end position="115"/>
    </location>
</feature>
<feature type="compositionally biased region" description="Basic and acidic residues" evidence="1">
    <location>
        <begin position="544"/>
        <end position="559"/>
    </location>
</feature>
<dbReference type="Proteomes" id="UP000295733">
    <property type="component" value="Unassembled WGS sequence"/>
</dbReference>
<reference evidence="2 3" key="1">
    <citation type="submission" date="2019-03" db="EMBL/GenBank/DDBJ databases">
        <title>Genomic Encyclopedia of Type Strains, Phase IV (KMG-IV): sequencing the most valuable type-strain genomes for metagenomic binning, comparative biology and taxonomic classification.</title>
        <authorList>
            <person name="Goeker M."/>
        </authorList>
    </citation>
    <scope>NUCLEOTIDE SEQUENCE [LARGE SCALE GENOMIC DNA]</scope>
    <source>
        <strain evidence="2 3">DSM 2781</strain>
    </source>
</reference>
<feature type="compositionally biased region" description="Basic and acidic residues" evidence="1">
    <location>
        <begin position="89"/>
        <end position="101"/>
    </location>
</feature>
<keyword evidence="3" id="KW-1185">Reference proteome</keyword>
<dbReference type="OrthoDB" id="7798282at2"/>
<proteinExistence type="predicted"/>
<evidence type="ECO:0000313" key="2">
    <source>
        <dbReference type="EMBL" id="TCP26347.1"/>
    </source>
</evidence>
<gene>
    <name evidence="2" type="ORF">EV656_102312</name>
</gene>